<evidence type="ECO:0000256" key="1">
    <source>
        <dbReference type="SAM" id="Phobius"/>
    </source>
</evidence>
<dbReference type="EMBL" id="MKJU01000030">
    <property type="protein sequence ID" value="OHU88666.1"/>
    <property type="molecule type" value="Genomic_DNA"/>
</dbReference>
<organism evidence="2 3">
    <name type="scientific">Pseudoalteromonas amylolytica</name>
    <dbReference type="NCBI Taxonomy" id="1859457"/>
    <lineage>
        <taxon>Bacteria</taxon>
        <taxon>Pseudomonadati</taxon>
        <taxon>Pseudomonadota</taxon>
        <taxon>Gammaproteobacteria</taxon>
        <taxon>Alteromonadales</taxon>
        <taxon>Pseudoalteromonadaceae</taxon>
        <taxon>Pseudoalteromonas</taxon>
    </lineage>
</organism>
<feature type="transmembrane region" description="Helical" evidence="1">
    <location>
        <begin position="6"/>
        <end position="35"/>
    </location>
</feature>
<evidence type="ECO:0000313" key="3">
    <source>
        <dbReference type="Proteomes" id="UP000179786"/>
    </source>
</evidence>
<keyword evidence="1" id="KW-0472">Membrane</keyword>
<feature type="transmembrane region" description="Helical" evidence="1">
    <location>
        <begin position="90"/>
        <end position="112"/>
    </location>
</feature>
<protein>
    <submittedName>
        <fullName evidence="2">Uncharacterized protein</fullName>
    </submittedName>
</protein>
<keyword evidence="1" id="KW-0812">Transmembrane</keyword>
<gene>
    <name evidence="2" type="ORF">BET10_17705</name>
</gene>
<keyword evidence="1" id="KW-1133">Transmembrane helix</keyword>
<feature type="transmembrane region" description="Helical" evidence="1">
    <location>
        <begin position="56"/>
        <end position="75"/>
    </location>
</feature>
<comment type="caution">
    <text evidence="2">The sequence shown here is derived from an EMBL/GenBank/DDBJ whole genome shotgun (WGS) entry which is preliminary data.</text>
</comment>
<dbReference type="Proteomes" id="UP000179786">
    <property type="component" value="Unassembled WGS sequence"/>
</dbReference>
<dbReference type="AlphaFoldDB" id="A0A1S1MTB0"/>
<dbReference type="RefSeq" id="WP_070986578.1">
    <property type="nucleotide sequence ID" value="NZ_MKJU01000030.1"/>
</dbReference>
<accession>A0A1S1MTB0</accession>
<dbReference type="OrthoDB" id="6316266at2"/>
<name>A0A1S1MTB0_9GAMM</name>
<sequence>MQVFAYILLAATIKTSLLGLGVASLIISISALILIKFAFFNMPAYQHKHFARAFKIATFTHLSAYGLLIAKFTLLDGLQDIPAFIASHLIVHHILCAGIAGGLTLYGIGIFLNAKAHSLYLK</sequence>
<evidence type="ECO:0000313" key="2">
    <source>
        <dbReference type="EMBL" id="OHU88666.1"/>
    </source>
</evidence>
<proteinExistence type="predicted"/>
<reference evidence="2 3" key="1">
    <citation type="submission" date="2016-09" db="EMBL/GenBank/DDBJ databases">
        <title>Pseudoalteromonas amylolytica sp. nov., isolated from the surface seawater.</title>
        <authorList>
            <person name="Wu Y.-H."/>
            <person name="Cheng H."/>
            <person name="Jin X.-B."/>
            <person name="Wang C.-S."/>
            <person name="Xu X.-W."/>
        </authorList>
    </citation>
    <scope>NUCLEOTIDE SEQUENCE [LARGE SCALE GENOMIC DNA]</scope>
    <source>
        <strain evidence="2 3">JW1</strain>
    </source>
</reference>
<keyword evidence="3" id="KW-1185">Reference proteome</keyword>